<proteinExistence type="predicted"/>
<dbReference type="InterPro" id="IPR025132">
    <property type="entry name" value="DUF4058"/>
</dbReference>
<name>A0A8J7DZY5_9CYAN</name>
<protein>
    <submittedName>
        <fullName evidence="1">DUF4058 family protein</fullName>
    </submittedName>
</protein>
<accession>A0A8J7DZY5</accession>
<dbReference type="Pfam" id="PF13267">
    <property type="entry name" value="DUF4058"/>
    <property type="match status" value="1"/>
</dbReference>
<evidence type="ECO:0000313" key="1">
    <source>
        <dbReference type="EMBL" id="MBE9116861.1"/>
    </source>
</evidence>
<dbReference type="EMBL" id="JADEWZ010000018">
    <property type="protein sequence ID" value="MBE9116861.1"/>
    <property type="molecule type" value="Genomic_DNA"/>
</dbReference>
<dbReference type="AlphaFoldDB" id="A0A8J7DZY5"/>
<comment type="caution">
    <text evidence="1">The sequence shown here is derived from an EMBL/GenBank/DDBJ whole genome shotgun (WGS) entry which is preliminary data.</text>
</comment>
<sequence>MPSPFPGMDPYLEQPDFWSEVHNRLIVAIADCLVSQVRPKYRVAIEKRIYRVDPENDDNNLLVGIPDVTVKRQPSDPDKPIKGVATVLPGRQPVTVTLPLPERVKQAYLEVRDLATGQVVTALEILSPVNKRPGEGREIYLKKRNRVLGSLTHWVEIDLLPDWEPMPMYGSSIRSDYRVIVSQAASRPKADLYGFGVRESLPSFPIPLRPKDSAAIVDLQQILSEVYDRAGYDYIIDYAIAPIPPLAAEDAAWANDRLREKGFRL</sequence>
<reference evidence="1" key="1">
    <citation type="submission" date="2020-10" db="EMBL/GenBank/DDBJ databases">
        <authorList>
            <person name="Castelo-Branco R."/>
            <person name="Eusebio N."/>
            <person name="Adriana R."/>
            <person name="Vieira A."/>
            <person name="Brugerolle De Fraissinette N."/>
            <person name="Rezende De Castro R."/>
            <person name="Schneider M.P."/>
            <person name="Vasconcelos V."/>
            <person name="Leao P.N."/>
        </authorList>
    </citation>
    <scope>NUCLEOTIDE SEQUENCE</scope>
    <source>
        <strain evidence="1">LEGE 07157</strain>
    </source>
</reference>
<organism evidence="1 2">
    <name type="scientific">Lusitaniella coriacea LEGE 07157</name>
    <dbReference type="NCBI Taxonomy" id="945747"/>
    <lineage>
        <taxon>Bacteria</taxon>
        <taxon>Bacillati</taxon>
        <taxon>Cyanobacteriota</taxon>
        <taxon>Cyanophyceae</taxon>
        <taxon>Spirulinales</taxon>
        <taxon>Lusitaniellaceae</taxon>
        <taxon>Lusitaniella</taxon>
    </lineage>
</organism>
<dbReference type="RefSeq" id="WP_194029953.1">
    <property type="nucleotide sequence ID" value="NZ_JADEWZ010000018.1"/>
</dbReference>
<evidence type="ECO:0000313" key="2">
    <source>
        <dbReference type="Proteomes" id="UP000654482"/>
    </source>
</evidence>
<dbReference type="Proteomes" id="UP000654482">
    <property type="component" value="Unassembled WGS sequence"/>
</dbReference>
<keyword evidence="2" id="KW-1185">Reference proteome</keyword>
<gene>
    <name evidence="1" type="ORF">IQ249_13220</name>
</gene>